<dbReference type="GO" id="GO:0005886">
    <property type="term" value="C:plasma membrane"/>
    <property type="evidence" value="ECO:0007669"/>
    <property type="project" value="UniProtKB-SubCell"/>
</dbReference>
<comment type="subcellular location">
    <subcellularLocation>
        <location evidence="1">Cell membrane</location>
        <topology evidence="1">Single-pass type II membrane protein</topology>
    </subcellularLocation>
</comment>
<sequence>CPSGWVGYSGVCYYFSRDYSTWEQGQEWCSKLEASLAILKDEEMDLLFRLRGNVDYWVGLRG</sequence>
<dbReference type="InterPro" id="IPR016186">
    <property type="entry name" value="C-type_lectin-like/link_sf"/>
</dbReference>
<dbReference type="Proteomes" id="UP000587587">
    <property type="component" value="Unassembled WGS sequence"/>
</dbReference>
<reference evidence="3 4" key="1">
    <citation type="submission" date="2019-09" db="EMBL/GenBank/DDBJ databases">
        <title>Bird 10,000 Genomes (B10K) Project - Family phase.</title>
        <authorList>
            <person name="Zhang G."/>
        </authorList>
    </citation>
    <scope>NUCLEOTIDE SEQUENCE [LARGE SCALE GENOMIC DNA]</scope>
    <source>
        <strain evidence="3">B10K-UC-030-53</strain>
    </source>
</reference>
<feature type="non-terminal residue" evidence="3">
    <location>
        <position position="1"/>
    </location>
</feature>
<dbReference type="SUPFAM" id="SSF56436">
    <property type="entry name" value="C-type lectin-like"/>
    <property type="match status" value="1"/>
</dbReference>
<evidence type="ECO:0000259" key="2">
    <source>
        <dbReference type="PROSITE" id="PS50041"/>
    </source>
</evidence>
<proteinExistence type="predicted"/>
<feature type="domain" description="C-type lectin" evidence="2">
    <location>
        <begin position="8"/>
        <end position="62"/>
    </location>
</feature>
<dbReference type="Gene3D" id="3.10.100.10">
    <property type="entry name" value="Mannose-Binding Protein A, subunit A"/>
    <property type="match status" value="1"/>
</dbReference>
<evidence type="ECO:0000313" key="4">
    <source>
        <dbReference type="Proteomes" id="UP000587587"/>
    </source>
</evidence>
<dbReference type="PANTHER" id="PTHR45710:SF26">
    <property type="entry name" value="RH26557P"/>
    <property type="match status" value="1"/>
</dbReference>
<dbReference type="InterPro" id="IPR016187">
    <property type="entry name" value="CTDL_fold"/>
</dbReference>
<protein>
    <submittedName>
        <fullName evidence="3">CLC2H protein</fullName>
    </submittedName>
</protein>
<evidence type="ECO:0000256" key="1">
    <source>
        <dbReference type="ARBA" id="ARBA00004401"/>
    </source>
</evidence>
<organism evidence="3 4">
    <name type="scientific">Promerops cafer</name>
    <name type="common">Cape sugarbird</name>
    <dbReference type="NCBI Taxonomy" id="254652"/>
    <lineage>
        <taxon>Eukaryota</taxon>
        <taxon>Metazoa</taxon>
        <taxon>Chordata</taxon>
        <taxon>Craniata</taxon>
        <taxon>Vertebrata</taxon>
        <taxon>Euteleostomi</taxon>
        <taxon>Archelosauria</taxon>
        <taxon>Archosauria</taxon>
        <taxon>Dinosauria</taxon>
        <taxon>Saurischia</taxon>
        <taxon>Theropoda</taxon>
        <taxon>Coelurosauria</taxon>
        <taxon>Aves</taxon>
        <taxon>Neognathae</taxon>
        <taxon>Neoaves</taxon>
        <taxon>Telluraves</taxon>
        <taxon>Australaves</taxon>
        <taxon>Passeriformes</taxon>
        <taxon>Passeroidea</taxon>
        <taxon>Nectariniidae</taxon>
        <taxon>Promerops</taxon>
    </lineage>
</organism>
<dbReference type="EMBL" id="VZSE01014968">
    <property type="protein sequence ID" value="NWX66659.1"/>
    <property type="molecule type" value="Genomic_DNA"/>
</dbReference>
<dbReference type="InterPro" id="IPR050828">
    <property type="entry name" value="C-type_lectin/matrix_domain"/>
</dbReference>
<dbReference type="PROSITE" id="PS50041">
    <property type="entry name" value="C_TYPE_LECTIN_2"/>
    <property type="match status" value="1"/>
</dbReference>
<accession>A0A7K6Y5X1</accession>
<evidence type="ECO:0000313" key="3">
    <source>
        <dbReference type="EMBL" id="NWX66659.1"/>
    </source>
</evidence>
<comment type="caution">
    <text evidence="3">The sequence shown here is derived from an EMBL/GenBank/DDBJ whole genome shotgun (WGS) entry which is preliminary data.</text>
</comment>
<name>A0A7K6Y5X1_9PASE</name>
<dbReference type="InterPro" id="IPR001304">
    <property type="entry name" value="C-type_lectin-like"/>
</dbReference>
<dbReference type="AlphaFoldDB" id="A0A7K6Y5X1"/>
<keyword evidence="4" id="KW-1185">Reference proteome</keyword>
<dbReference type="PANTHER" id="PTHR45710">
    <property type="entry name" value="C-TYPE LECTIN DOMAIN-CONTAINING PROTEIN 180"/>
    <property type="match status" value="1"/>
</dbReference>
<gene>
    <name evidence="3" type="primary">Clec2h</name>
    <name evidence="3" type="ORF">PROCAF_R13131</name>
</gene>
<feature type="non-terminal residue" evidence="3">
    <location>
        <position position="62"/>
    </location>
</feature>